<dbReference type="InterPro" id="IPR036812">
    <property type="entry name" value="NAD(P)_OxRdtase_dom_sf"/>
</dbReference>
<dbReference type="Pfam" id="PF00248">
    <property type="entry name" value="Aldo_ket_red"/>
    <property type="match status" value="1"/>
</dbReference>
<feature type="site" description="Lowers pKa of active site Tyr" evidence="6">
    <location>
        <position position="75"/>
    </location>
</feature>
<feature type="active site" description="Proton donor" evidence="4">
    <location>
        <position position="50"/>
    </location>
</feature>
<evidence type="ECO:0000259" key="7">
    <source>
        <dbReference type="Pfam" id="PF00248"/>
    </source>
</evidence>
<dbReference type="PANTHER" id="PTHR43827:SF3">
    <property type="entry name" value="NADP-DEPENDENT OXIDOREDUCTASE DOMAIN-CONTAINING PROTEIN"/>
    <property type="match status" value="1"/>
</dbReference>
<feature type="domain" description="NADP-dependent oxidoreductase" evidence="7">
    <location>
        <begin position="19"/>
        <end position="259"/>
    </location>
</feature>
<evidence type="ECO:0000313" key="9">
    <source>
        <dbReference type="Proteomes" id="UP000467252"/>
    </source>
</evidence>
<comment type="similarity">
    <text evidence="1">Belongs to the aldo/keto reductase family.</text>
</comment>
<keyword evidence="3" id="KW-0560">Oxidoreductase</keyword>
<evidence type="ECO:0000256" key="4">
    <source>
        <dbReference type="PIRSR" id="PIRSR000097-1"/>
    </source>
</evidence>
<dbReference type="EMBL" id="AP022599">
    <property type="protein sequence ID" value="BBY79251.1"/>
    <property type="molecule type" value="Genomic_DNA"/>
</dbReference>
<evidence type="ECO:0000256" key="5">
    <source>
        <dbReference type="PIRSR" id="PIRSR000097-2"/>
    </source>
</evidence>
<proteinExistence type="inferred from homology"/>
<keyword evidence="2" id="KW-0521">NADP</keyword>
<dbReference type="InterPro" id="IPR023210">
    <property type="entry name" value="NADP_OxRdtase_dom"/>
</dbReference>
<dbReference type="InterPro" id="IPR020471">
    <property type="entry name" value="AKR"/>
</dbReference>
<dbReference type="PROSITE" id="PS00798">
    <property type="entry name" value="ALDOKETO_REDUCTASE_1"/>
    <property type="match status" value="1"/>
</dbReference>
<dbReference type="Proteomes" id="UP000467252">
    <property type="component" value="Chromosome"/>
</dbReference>
<evidence type="ECO:0000256" key="2">
    <source>
        <dbReference type="ARBA" id="ARBA00022857"/>
    </source>
</evidence>
<dbReference type="RefSeq" id="WP_163896806.1">
    <property type="nucleotide sequence ID" value="NZ_AP022599.1"/>
</dbReference>
<dbReference type="GO" id="GO:0016616">
    <property type="term" value="F:oxidoreductase activity, acting on the CH-OH group of donors, NAD or NADP as acceptor"/>
    <property type="evidence" value="ECO:0007669"/>
    <property type="project" value="UniProtKB-ARBA"/>
</dbReference>
<evidence type="ECO:0000256" key="1">
    <source>
        <dbReference type="ARBA" id="ARBA00007905"/>
    </source>
</evidence>
<dbReference type="SUPFAM" id="SSF51430">
    <property type="entry name" value="NAD(P)-linked oxidoreductase"/>
    <property type="match status" value="1"/>
</dbReference>
<dbReference type="InterPro" id="IPR018170">
    <property type="entry name" value="Aldo/ket_reductase_CS"/>
</dbReference>
<keyword evidence="9" id="KW-1185">Reference proteome</keyword>
<dbReference type="PIRSF" id="PIRSF000097">
    <property type="entry name" value="AKR"/>
    <property type="match status" value="1"/>
</dbReference>
<dbReference type="PROSITE" id="PS00063">
    <property type="entry name" value="ALDOKETO_REDUCTASE_3"/>
    <property type="match status" value="1"/>
</dbReference>
<dbReference type="AlphaFoldDB" id="A0A7I7UEI5"/>
<accession>A0A7I7UEI5</accession>
<dbReference type="PANTHER" id="PTHR43827">
    <property type="entry name" value="2,5-DIKETO-D-GLUCONIC ACID REDUCTASE"/>
    <property type="match status" value="1"/>
</dbReference>
<dbReference type="FunFam" id="3.20.20.100:FF:000015">
    <property type="entry name" value="Oxidoreductase, aldo/keto reductase family"/>
    <property type="match status" value="1"/>
</dbReference>
<evidence type="ECO:0000313" key="8">
    <source>
        <dbReference type="EMBL" id="BBY79251.1"/>
    </source>
</evidence>
<protein>
    <submittedName>
        <fullName evidence="8">Putative oxidoreductase</fullName>
    </submittedName>
</protein>
<feature type="binding site" evidence="5">
    <location>
        <position position="108"/>
    </location>
    <ligand>
        <name>substrate</name>
    </ligand>
</feature>
<sequence>MASPSITLNDGNSIPQVGLGVWQTPPEDTERAAATALDAGYRHIDTAAAYGNEREVGQAVAKSGLAREDVFVTTKLWNSEHGYDSTLKAFDASMDRLAMDYLDLYLIHWPVPAKSAYIDTFKAFAHLRDQGRVRSIGVSNFEPEHLRTLVDATGVVPAVNQIELHPRLQQHELRELHAQLGIATEAWSPLGQGSLLSDPTVTAVAEAHGKTPAQALIRWHIQLGNIVIPKSVTPARIVSNFDVFDFELSEQDVESISALGDGTRLGPDPRTFNFTG</sequence>
<evidence type="ECO:0000256" key="6">
    <source>
        <dbReference type="PIRSR" id="PIRSR000097-3"/>
    </source>
</evidence>
<dbReference type="Gene3D" id="3.20.20.100">
    <property type="entry name" value="NADP-dependent oxidoreductase domain"/>
    <property type="match status" value="1"/>
</dbReference>
<name>A0A7I7UEI5_MYCPV</name>
<reference evidence="8 9" key="1">
    <citation type="journal article" date="2019" name="Emerg. Microbes Infect.">
        <title>Comprehensive subspecies identification of 175 nontuberculous mycobacteria species based on 7547 genomic profiles.</title>
        <authorList>
            <person name="Matsumoto Y."/>
            <person name="Kinjo T."/>
            <person name="Motooka D."/>
            <person name="Nabeya D."/>
            <person name="Jung N."/>
            <person name="Uechi K."/>
            <person name="Horii T."/>
            <person name="Iida T."/>
            <person name="Fujita J."/>
            <person name="Nakamura S."/>
        </authorList>
    </citation>
    <scope>NUCLEOTIDE SEQUENCE [LARGE SCALE GENOMIC DNA]</scope>
    <source>
        <strain evidence="8 9">JCM 6370</strain>
    </source>
</reference>
<dbReference type="PROSITE" id="PS00062">
    <property type="entry name" value="ALDOKETO_REDUCTASE_2"/>
    <property type="match status" value="1"/>
</dbReference>
<dbReference type="PRINTS" id="PR00069">
    <property type="entry name" value="ALDKETRDTASE"/>
</dbReference>
<gene>
    <name evidence="8" type="ORF">MPUL_04090</name>
</gene>
<organism evidence="8 9">
    <name type="scientific">Mycolicibacterium pulveris</name>
    <name type="common">Mycobacterium pulveris</name>
    <dbReference type="NCBI Taxonomy" id="36813"/>
    <lineage>
        <taxon>Bacteria</taxon>
        <taxon>Bacillati</taxon>
        <taxon>Actinomycetota</taxon>
        <taxon>Actinomycetes</taxon>
        <taxon>Mycobacteriales</taxon>
        <taxon>Mycobacteriaceae</taxon>
        <taxon>Mycolicibacterium</taxon>
    </lineage>
</organism>
<evidence type="ECO:0000256" key="3">
    <source>
        <dbReference type="ARBA" id="ARBA00023002"/>
    </source>
</evidence>